<name>A0ABR1GQ40_9HYPO</name>
<comment type="caution">
    <text evidence="1">The sequence shown here is derived from an EMBL/GenBank/DDBJ whole genome shotgun (WGS) entry which is preliminary data.</text>
</comment>
<sequence length="282" mass="31410">MADQLVVNLLEEPIDEGEFRTKNNVNEKFRPVLVDRGDQLVTKVAIVGITHGELAESDDLATILTFEFRFVATGGRRFKSASVMFTFEDSEGDTSQDPVVHDISPNGQWALNKTEKVQNVKYGANVGINGGIDLAGAEAGLLWELGEVKSRDFFTKLTGVKRIMRRGFVGEENVVIWTLEENEDKETGIPTLMRAAVLLRRPYDVPFTFTVKVRADVDFIGTVKTLFGMERKDPIDPVEVDSGRNMKALDPKRHNLKEMDSLDLQKVGGVTVVTTLDGRDLH</sequence>
<gene>
    <name evidence="1" type="ORF">QQX98_010312</name>
</gene>
<evidence type="ECO:0000313" key="1">
    <source>
        <dbReference type="EMBL" id="KAK7403905.1"/>
    </source>
</evidence>
<keyword evidence="2" id="KW-1185">Reference proteome</keyword>
<dbReference type="Proteomes" id="UP001498476">
    <property type="component" value="Unassembled WGS sequence"/>
</dbReference>
<accession>A0ABR1GQ40</accession>
<reference evidence="1 2" key="1">
    <citation type="journal article" date="2025" name="Microbiol. Resour. Announc.">
        <title>Draft genome sequences for Neonectria magnoliae and Neonectria punicea, canker pathogens of Liriodendron tulipifera and Acer saccharum in West Virginia.</title>
        <authorList>
            <person name="Petronek H.M."/>
            <person name="Kasson M.T."/>
            <person name="Metheny A.M."/>
            <person name="Stauder C.M."/>
            <person name="Lovett B."/>
            <person name="Lynch S.C."/>
            <person name="Garnas J.R."/>
            <person name="Kasson L.R."/>
            <person name="Stajich J.E."/>
        </authorList>
    </citation>
    <scope>NUCLEOTIDE SEQUENCE [LARGE SCALE GENOMIC DNA]</scope>
    <source>
        <strain evidence="1 2">NRRL 64653</strain>
    </source>
</reference>
<organism evidence="1 2">
    <name type="scientific">Neonectria punicea</name>
    <dbReference type="NCBI Taxonomy" id="979145"/>
    <lineage>
        <taxon>Eukaryota</taxon>
        <taxon>Fungi</taxon>
        <taxon>Dikarya</taxon>
        <taxon>Ascomycota</taxon>
        <taxon>Pezizomycotina</taxon>
        <taxon>Sordariomycetes</taxon>
        <taxon>Hypocreomycetidae</taxon>
        <taxon>Hypocreales</taxon>
        <taxon>Nectriaceae</taxon>
        <taxon>Neonectria</taxon>
    </lineage>
</organism>
<protein>
    <submittedName>
        <fullName evidence="1">Uncharacterized protein</fullName>
    </submittedName>
</protein>
<proteinExistence type="predicted"/>
<dbReference type="EMBL" id="JAZAVJ010000223">
    <property type="protein sequence ID" value="KAK7403905.1"/>
    <property type="molecule type" value="Genomic_DNA"/>
</dbReference>
<evidence type="ECO:0000313" key="2">
    <source>
        <dbReference type="Proteomes" id="UP001498476"/>
    </source>
</evidence>